<sequence length="80" mass="9231">MVQQCRIEIFKKKKGAELGSKFGILGTHWDHFQSVHIDICTARSSGINPIWGITLQKRARQEEIKTKGGEWFMKLNFVKV</sequence>
<evidence type="ECO:0000313" key="1">
    <source>
        <dbReference type="EMBL" id="OGM93488.1"/>
    </source>
</evidence>
<evidence type="ECO:0000313" key="2">
    <source>
        <dbReference type="Proteomes" id="UP000177011"/>
    </source>
</evidence>
<dbReference type="AlphaFoldDB" id="A0A1F8DZU5"/>
<reference evidence="1 2" key="1">
    <citation type="journal article" date="2016" name="Nat. Commun.">
        <title>Thousands of microbial genomes shed light on interconnected biogeochemical processes in an aquifer system.</title>
        <authorList>
            <person name="Anantharaman K."/>
            <person name="Brown C.T."/>
            <person name="Hug L.A."/>
            <person name="Sharon I."/>
            <person name="Castelle C.J."/>
            <person name="Probst A.J."/>
            <person name="Thomas B.C."/>
            <person name="Singh A."/>
            <person name="Wilkins M.J."/>
            <person name="Karaoz U."/>
            <person name="Brodie E.L."/>
            <person name="Williams K.H."/>
            <person name="Hubbard S.S."/>
            <person name="Banfield J.F."/>
        </authorList>
    </citation>
    <scope>NUCLEOTIDE SEQUENCE [LARGE SCALE GENOMIC DNA]</scope>
</reference>
<proteinExistence type="predicted"/>
<organism evidence="1 2">
    <name type="scientific">Candidatus Wolfebacteria bacterium RIFCSPLOWO2_01_FULL_47_17b</name>
    <dbReference type="NCBI Taxonomy" id="1802558"/>
    <lineage>
        <taxon>Bacteria</taxon>
        <taxon>Candidatus Wolfeibacteriota</taxon>
    </lineage>
</organism>
<gene>
    <name evidence="1" type="ORF">A2935_01285</name>
</gene>
<accession>A0A1F8DZU5</accession>
<comment type="caution">
    <text evidence="1">The sequence shown here is derived from an EMBL/GenBank/DDBJ whole genome shotgun (WGS) entry which is preliminary data.</text>
</comment>
<protein>
    <submittedName>
        <fullName evidence="1">Uncharacterized protein</fullName>
    </submittedName>
</protein>
<dbReference type="Proteomes" id="UP000177011">
    <property type="component" value="Unassembled WGS sequence"/>
</dbReference>
<dbReference type="EMBL" id="MGIS01000012">
    <property type="protein sequence ID" value="OGM93488.1"/>
    <property type="molecule type" value="Genomic_DNA"/>
</dbReference>
<name>A0A1F8DZU5_9BACT</name>